<dbReference type="Proteomes" id="UP000315636">
    <property type="component" value="Unassembled WGS sequence"/>
</dbReference>
<dbReference type="AlphaFoldDB" id="A0A521F9R4"/>
<gene>
    <name evidence="2" type="ORF">SAMN06264849_11444</name>
</gene>
<feature type="compositionally biased region" description="Basic and acidic residues" evidence="1">
    <location>
        <begin position="251"/>
        <end position="262"/>
    </location>
</feature>
<reference evidence="2 3" key="1">
    <citation type="submission" date="2017-05" db="EMBL/GenBank/DDBJ databases">
        <authorList>
            <person name="Varghese N."/>
            <person name="Submissions S."/>
        </authorList>
    </citation>
    <scope>NUCLEOTIDE SEQUENCE [LARGE SCALE GENOMIC DNA]</scope>
    <source>
        <strain evidence="2 3">DSM 45474</strain>
    </source>
</reference>
<dbReference type="OrthoDB" id="2475580at2"/>
<evidence type="ECO:0000256" key="1">
    <source>
        <dbReference type="SAM" id="MobiDB-lite"/>
    </source>
</evidence>
<keyword evidence="3" id="KW-1185">Reference proteome</keyword>
<dbReference type="EMBL" id="FXTI01000014">
    <property type="protein sequence ID" value="SMO92230.1"/>
    <property type="molecule type" value="Genomic_DNA"/>
</dbReference>
<evidence type="ECO:0000313" key="2">
    <source>
        <dbReference type="EMBL" id="SMO92230.1"/>
    </source>
</evidence>
<proteinExistence type="predicted"/>
<evidence type="ECO:0000313" key="3">
    <source>
        <dbReference type="Proteomes" id="UP000315636"/>
    </source>
</evidence>
<protein>
    <submittedName>
        <fullName evidence="2">Uncharacterized protein</fullName>
    </submittedName>
</protein>
<accession>A0A521F9R4</accession>
<name>A0A521F9R4_9BACL</name>
<feature type="region of interest" description="Disordered" evidence="1">
    <location>
        <begin position="231"/>
        <end position="262"/>
    </location>
</feature>
<sequence>MGIRDALKKREEAREQLAKGNFENDLPEGVLRYIKNQELNGEGRMFLILDDPDDWYTYFVHDERQYKPYEVFVKKHTCLHSPQGLGEDFTKYDNKKEAAKHCPSCKAGVRRRLYAMIRLFDVEYGTWRVYDAKEFHAQNLINAYDQIEETAKEFQPDYSLVGQAVIMKKTSDGKSFTFAKAPKSKVPEESFEKAKEFIDDKPSYADLANFRGYAEVVEIVAEAHPDSCPNKSAVIGANGGAENQAGTGDDTSQKITDRDLPF</sequence>
<dbReference type="RefSeq" id="WP_142506635.1">
    <property type="nucleotide sequence ID" value="NZ_FXTI01000014.1"/>
</dbReference>
<organism evidence="2 3">
    <name type="scientific">Melghirimyces algeriensis</name>
    <dbReference type="NCBI Taxonomy" id="910412"/>
    <lineage>
        <taxon>Bacteria</taxon>
        <taxon>Bacillati</taxon>
        <taxon>Bacillota</taxon>
        <taxon>Bacilli</taxon>
        <taxon>Bacillales</taxon>
        <taxon>Thermoactinomycetaceae</taxon>
        <taxon>Melghirimyces</taxon>
    </lineage>
</organism>